<name>A0A816IX26_BRANA</name>
<gene>
    <name evidence="1" type="ORF">DARMORV10_C09P29010.1</name>
</gene>
<accession>A0A816IX26</accession>
<reference evidence="1" key="1">
    <citation type="submission" date="2021-01" db="EMBL/GenBank/DDBJ databases">
        <authorList>
            <consortium name="Genoscope - CEA"/>
            <person name="William W."/>
        </authorList>
    </citation>
    <scope>NUCLEOTIDE SEQUENCE</scope>
</reference>
<dbReference type="EMBL" id="HG994373">
    <property type="protein sequence ID" value="CAF1735200.1"/>
    <property type="molecule type" value="Genomic_DNA"/>
</dbReference>
<proteinExistence type="predicted"/>
<evidence type="ECO:0000313" key="1">
    <source>
        <dbReference type="EMBL" id="CAF1735200.1"/>
    </source>
</evidence>
<dbReference type="Proteomes" id="UP001295469">
    <property type="component" value="Chromosome C09"/>
</dbReference>
<feature type="non-terminal residue" evidence="1">
    <location>
        <position position="1"/>
    </location>
</feature>
<organism evidence="1">
    <name type="scientific">Brassica napus</name>
    <name type="common">Rape</name>
    <dbReference type="NCBI Taxonomy" id="3708"/>
    <lineage>
        <taxon>Eukaryota</taxon>
        <taxon>Viridiplantae</taxon>
        <taxon>Streptophyta</taxon>
        <taxon>Embryophyta</taxon>
        <taxon>Tracheophyta</taxon>
        <taxon>Spermatophyta</taxon>
        <taxon>Magnoliopsida</taxon>
        <taxon>eudicotyledons</taxon>
        <taxon>Gunneridae</taxon>
        <taxon>Pentapetalae</taxon>
        <taxon>rosids</taxon>
        <taxon>malvids</taxon>
        <taxon>Brassicales</taxon>
        <taxon>Brassicaceae</taxon>
        <taxon>Brassiceae</taxon>
        <taxon>Brassica</taxon>
    </lineage>
</organism>
<sequence>LLAIKYLTCNRIQWLKLFNFCFDVIIPFDLEVEFSLGWKRLGFDFEVNAEELELLYQWCSDKVMLLFLLWI</sequence>
<dbReference type="AlphaFoldDB" id="A0A816IX26"/>
<protein>
    <submittedName>
        <fullName evidence="1">(rape) hypothetical protein</fullName>
    </submittedName>
</protein>